<organism evidence="2 3">
    <name type="scientific">Actinomadura madurae</name>
    <dbReference type="NCBI Taxonomy" id="1993"/>
    <lineage>
        <taxon>Bacteria</taxon>
        <taxon>Bacillati</taxon>
        <taxon>Actinomycetota</taxon>
        <taxon>Actinomycetes</taxon>
        <taxon>Streptosporangiales</taxon>
        <taxon>Thermomonosporaceae</taxon>
        <taxon>Actinomadura</taxon>
    </lineage>
</organism>
<dbReference type="AlphaFoldDB" id="A0A1I5S979"/>
<accession>A0A1I5S979</accession>
<proteinExistence type="predicted"/>
<reference evidence="2 3" key="1">
    <citation type="submission" date="2016-10" db="EMBL/GenBank/DDBJ databases">
        <authorList>
            <person name="de Groot N.N."/>
        </authorList>
    </citation>
    <scope>NUCLEOTIDE SEQUENCE [LARGE SCALE GENOMIC DNA]</scope>
    <source>
        <strain evidence="2 3">DSM 43067</strain>
    </source>
</reference>
<evidence type="ECO:0000256" key="1">
    <source>
        <dbReference type="SAM" id="MobiDB-lite"/>
    </source>
</evidence>
<name>A0A1I5S979_9ACTN</name>
<evidence type="ECO:0000313" key="3">
    <source>
        <dbReference type="Proteomes" id="UP000183413"/>
    </source>
</evidence>
<dbReference type="EMBL" id="FOVH01000016">
    <property type="protein sequence ID" value="SFP67270.1"/>
    <property type="molecule type" value="Genomic_DNA"/>
</dbReference>
<feature type="compositionally biased region" description="Basic residues" evidence="1">
    <location>
        <begin position="28"/>
        <end position="39"/>
    </location>
</feature>
<evidence type="ECO:0000313" key="2">
    <source>
        <dbReference type="EMBL" id="SFP67270.1"/>
    </source>
</evidence>
<protein>
    <submittedName>
        <fullName evidence="2">Uncharacterized protein</fullName>
    </submittedName>
</protein>
<sequence>MRITQGKAYFIPDGTLVATNRLSGANHQLHHSGKHHRHGANVQCPIA</sequence>
<dbReference type="InParanoid" id="A0A1I5S979"/>
<dbReference type="Proteomes" id="UP000183413">
    <property type="component" value="Unassembled WGS sequence"/>
</dbReference>
<feature type="region of interest" description="Disordered" evidence="1">
    <location>
        <begin position="27"/>
        <end position="47"/>
    </location>
</feature>
<gene>
    <name evidence="2" type="ORF">SAMN04489713_11684</name>
</gene>
<keyword evidence="3" id="KW-1185">Reference proteome</keyword>